<dbReference type="GO" id="GO:0004252">
    <property type="term" value="F:serine-type endopeptidase activity"/>
    <property type="evidence" value="ECO:0007669"/>
    <property type="project" value="InterPro"/>
</dbReference>
<name>A0AAQ3M3M9_9PEZI</name>
<accession>A0AAQ3M3M9</accession>
<dbReference type="GO" id="GO:0006465">
    <property type="term" value="P:signal peptide processing"/>
    <property type="evidence" value="ECO:0007669"/>
    <property type="project" value="InterPro"/>
</dbReference>
<dbReference type="GO" id="GO:0042720">
    <property type="term" value="C:mitochondrial inner membrane peptidase complex"/>
    <property type="evidence" value="ECO:0007669"/>
    <property type="project" value="TreeGrafter"/>
</dbReference>
<dbReference type="PANTHER" id="PTHR12383:SF16">
    <property type="entry name" value="MITOCHONDRIAL INNER MEMBRANE PROTEASE SUBUNIT 1"/>
    <property type="match status" value="1"/>
</dbReference>
<dbReference type="Proteomes" id="UP001303373">
    <property type="component" value="Chromosome 3"/>
</dbReference>
<keyword evidence="2" id="KW-0999">Mitochondrion inner membrane</keyword>
<dbReference type="Pfam" id="PF10502">
    <property type="entry name" value="Peptidase_S26"/>
    <property type="match status" value="2"/>
</dbReference>
<evidence type="ECO:0000259" key="8">
    <source>
        <dbReference type="Pfam" id="PF10502"/>
    </source>
</evidence>
<organism evidence="9 10">
    <name type="scientific">Acrodontium crateriforme</name>
    <dbReference type="NCBI Taxonomy" id="150365"/>
    <lineage>
        <taxon>Eukaryota</taxon>
        <taxon>Fungi</taxon>
        <taxon>Dikarya</taxon>
        <taxon>Ascomycota</taxon>
        <taxon>Pezizomycotina</taxon>
        <taxon>Dothideomycetes</taxon>
        <taxon>Dothideomycetidae</taxon>
        <taxon>Mycosphaerellales</taxon>
        <taxon>Teratosphaeriaceae</taxon>
        <taxon>Acrodontium</taxon>
    </lineage>
</organism>
<sequence>MFRIAPRRPPVGLHRYVSRQSRRTFTQSPTNANLWATTLRLALLATKLALPTVVALHLTTTYFYSLNGAYGISMLPTIPSAGSYLLCSKYYRHGRGIGPGDVVSFRHPVHENEHAVKRVIGMPGDFVERDTPGTSGVMVQVPQGHCWVVGDNLSWSRDSRMFGPLPLALISAKILATVSLEGGVKSMKHGLELSIGFETASD</sequence>
<dbReference type="InterPro" id="IPR036286">
    <property type="entry name" value="LexA/Signal_pep-like_sf"/>
</dbReference>
<dbReference type="GO" id="GO:0006627">
    <property type="term" value="P:protein processing involved in protein targeting to mitochondrion"/>
    <property type="evidence" value="ECO:0007669"/>
    <property type="project" value="TreeGrafter"/>
</dbReference>
<protein>
    <submittedName>
        <fullName evidence="9">LexA/Signal peptidase</fullName>
    </submittedName>
</protein>
<dbReference type="InterPro" id="IPR019533">
    <property type="entry name" value="Peptidase_S26"/>
</dbReference>
<dbReference type="InterPro" id="IPR052064">
    <property type="entry name" value="Mito_IMP1_subunit"/>
</dbReference>
<comment type="subcellular location">
    <subcellularLocation>
        <location evidence="1">Mitochondrion inner membrane</location>
    </subcellularLocation>
</comment>
<evidence type="ECO:0000256" key="5">
    <source>
        <dbReference type="ARBA" id="ARBA00023136"/>
    </source>
</evidence>
<feature type="active site" evidence="7">
    <location>
        <position position="73"/>
    </location>
</feature>
<feature type="domain" description="Peptidase S26" evidence="8">
    <location>
        <begin position="139"/>
        <end position="174"/>
    </location>
</feature>
<evidence type="ECO:0000256" key="4">
    <source>
        <dbReference type="ARBA" id="ARBA00023128"/>
    </source>
</evidence>
<keyword evidence="10" id="KW-1185">Reference proteome</keyword>
<keyword evidence="5" id="KW-0472">Membrane</keyword>
<evidence type="ECO:0000256" key="7">
    <source>
        <dbReference type="PIRSR" id="PIRSR600223-1"/>
    </source>
</evidence>
<evidence type="ECO:0000313" key="10">
    <source>
        <dbReference type="Proteomes" id="UP001303373"/>
    </source>
</evidence>
<dbReference type="CDD" id="cd06530">
    <property type="entry name" value="S26_SPase_I"/>
    <property type="match status" value="1"/>
</dbReference>
<evidence type="ECO:0000313" key="9">
    <source>
        <dbReference type="EMBL" id="WPG99305.1"/>
    </source>
</evidence>
<dbReference type="PANTHER" id="PTHR12383">
    <property type="entry name" value="PROTEASE FAMILY S26 MITOCHONDRIAL INNER MEMBRANE PROTEASE-RELATED"/>
    <property type="match status" value="1"/>
</dbReference>
<dbReference type="EMBL" id="CP138582">
    <property type="protein sequence ID" value="WPG99305.1"/>
    <property type="molecule type" value="Genomic_DNA"/>
</dbReference>
<dbReference type="AlphaFoldDB" id="A0AAQ3M3M9"/>
<dbReference type="PRINTS" id="PR00727">
    <property type="entry name" value="LEADERPTASE"/>
</dbReference>
<proteinExistence type="inferred from homology"/>
<gene>
    <name evidence="9" type="ORF">R9X50_00211800</name>
</gene>
<comment type="similarity">
    <text evidence="6">Belongs to the peptidase S26 family. IMP1 subfamily.</text>
</comment>
<reference evidence="9 10" key="1">
    <citation type="submission" date="2023-11" db="EMBL/GenBank/DDBJ databases">
        <title>An acidophilic fungus is an integral part of prey digestion in a carnivorous sundew plant.</title>
        <authorList>
            <person name="Tsai I.J."/>
        </authorList>
    </citation>
    <scope>NUCLEOTIDE SEQUENCE [LARGE SCALE GENOMIC DNA]</scope>
    <source>
        <strain evidence="9">169a</strain>
    </source>
</reference>
<evidence type="ECO:0000256" key="3">
    <source>
        <dbReference type="ARBA" id="ARBA00022801"/>
    </source>
</evidence>
<dbReference type="InterPro" id="IPR000223">
    <property type="entry name" value="Pept_S26A_signal_pept_1"/>
</dbReference>
<evidence type="ECO:0000256" key="2">
    <source>
        <dbReference type="ARBA" id="ARBA00022792"/>
    </source>
</evidence>
<feature type="active site" evidence="7">
    <location>
        <position position="117"/>
    </location>
</feature>
<evidence type="ECO:0000256" key="1">
    <source>
        <dbReference type="ARBA" id="ARBA00004273"/>
    </source>
</evidence>
<dbReference type="Gene3D" id="2.10.109.10">
    <property type="entry name" value="Umud Fragment, subunit A"/>
    <property type="match status" value="1"/>
</dbReference>
<dbReference type="SUPFAM" id="SSF51306">
    <property type="entry name" value="LexA/Signal peptidase"/>
    <property type="match status" value="1"/>
</dbReference>
<keyword evidence="3" id="KW-0378">Hydrolase</keyword>
<evidence type="ECO:0000256" key="6">
    <source>
        <dbReference type="ARBA" id="ARBA00038445"/>
    </source>
</evidence>
<keyword evidence="4" id="KW-0496">Mitochondrion</keyword>
<feature type="domain" description="Peptidase S26" evidence="8">
    <location>
        <begin position="47"/>
        <end position="129"/>
    </location>
</feature>